<keyword evidence="2" id="KW-1185">Reference proteome</keyword>
<dbReference type="OrthoDB" id="8452137at2"/>
<gene>
    <name evidence="1" type="ordered locus">Alide2_2693</name>
</gene>
<dbReference type="HOGENOM" id="CLU_543629_0_0_4"/>
<organism evidence="1 2">
    <name type="scientific">Alicycliphilus denitrificans (strain DSM 14773 / CIP 107495 / K601)</name>
    <dbReference type="NCBI Taxonomy" id="596154"/>
    <lineage>
        <taxon>Bacteria</taxon>
        <taxon>Pseudomonadati</taxon>
        <taxon>Pseudomonadota</taxon>
        <taxon>Betaproteobacteria</taxon>
        <taxon>Burkholderiales</taxon>
        <taxon>Comamonadaceae</taxon>
        <taxon>Alicycliphilus</taxon>
    </lineage>
</organism>
<dbReference type="AlphaFoldDB" id="F4GFN4"/>
<proteinExistence type="predicted"/>
<dbReference type="RefSeq" id="WP_013722273.1">
    <property type="nucleotide sequence ID" value="NC_015422.1"/>
</dbReference>
<dbReference type="Proteomes" id="UP000007938">
    <property type="component" value="Chromosome"/>
</dbReference>
<sequence length="498" mass="56150">MAKPHITRTVGPIHFEDLDPHRFEDLVRQLAYDFRPWKSIESTGRGGADDGFDVRAFEEARVPATVMDDEADAEDIPHPMEGNLWMIQCKREKEVGPKKVATIISDGVAAQAPPYGYILAAPVHFSKAAHDRFREELRSRGVMEFYLWGAGELEDMLFQPKNDHILFAFFGLSLATRRRSRAASVRSTVLAKNKLMRVLGDRPVQRVLVRDLDDESYPYEGDYPDFDKNPRWKEYKAHSFDPCGLVVTEARHFAYLDREGGEWDSTELVDEDVSLGDQQEEQQQAQCLAVKGFWELLPRARRAILVRRALLRFDAIAYIDDKGDSVFDMPHLYVPYEAKHGPFAGFHEYLEINEHTQVPLEGLTRKAVFPDRFSAPSFGTVHSGPALTLDAATHARLQHGRREVTLYGLGSQYGQLKPTDVVPVSLHGSRAAEKFFIKVTNIGVVKGGVLLKQAEHSLAMQHDIGSQLGGTLKASDKVRVVEAAGIYEWQIDQNRPVI</sequence>
<protein>
    <submittedName>
        <fullName evidence="1">Uncharacterized protein</fullName>
    </submittedName>
</protein>
<dbReference type="KEGG" id="adk:Alide2_2693"/>
<reference evidence="1 2" key="1">
    <citation type="journal article" date="2011" name="J. Bacteriol.">
        <title>Genome Sequences of Alicycliphilus denitrificans Strains BC and K601T.</title>
        <authorList>
            <person name="Oosterkamp M.J."/>
            <person name="Veuskens T."/>
            <person name="Plugge C.M."/>
            <person name="Langenhoff A.A."/>
            <person name="Gerritse J."/>
            <person name="van Berkel W.J."/>
            <person name="Pieper D.H."/>
            <person name="Junca H."/>
            <person name="Goodwin L.A."/>
            <person name="Daligault H.E."/>
            <person name="Bruce D.C."/>
            <person name="Detter J.C."/>
            <person name="Tapia R."/>
            <person name="Han C.S."/>
            <person name="Land M.L."/>
            <person name="Hauser L.J."/>
            <person name="Smidt H."/>
            <person name="Stams A.J."/>
        </authorList>
    </citation>
    <scope>NUCLEOTIDE SEQUENCE [LARGE SCALE GENOMIC DNA]</scope>
    <source>
        <strain evidence="2">DSM 14773 / CIP 107495 / K601</strain>
    </source>
</reference>
<dbReference type="eggNOG" id="ENOG50339KP">
    <property type="taxonomic scope" value="Bacteria"/>
</dbReference>
<accession>F4GFN4</accession>
<evidence type="ECO:0000313" key="1">
    <source>
        <dbReference type="EMBL" id="AEB85049.1"/>
    </source>
</evidence>
<name>F4GFN4_ALIDK</name>
<evidence type="ECO:0000313" key="2">
    <source>
        <dbReference type="Proteomes" id="UP000007938"/>
    </source>
</evidence>
<reference evidence="1 2" key="2">
    <citation type="submission" date="2011-04" db="EMBL/GenBank/DDBJ databases">
        <title>Complete sequence of chromosome of Alicycliphilus denitrificans K601.</title>
        <authorList>
            <consortium name="US DOE Joint Genome Institute"/>
            <person name="Lucas S."/>
            <person name="Han J."/>
            <person name="Lapidus A."/>
            <person name="Cheng J.-F."/>
            <person name="Goodwin L."/>
            <person name="Pitluck S."/>
            <person name="Peters L."/>
            <person name="Zeytun A."/>
            <person name="Detter J.C."/>
            <person name="Han C."/>
            <person name="Tapia R."/>
            <person name="Land M."/>
            <person name="Hauser L."/>
            <person name="Kyrpides N."/>
            <person name="Ivanova N."/>
            <person name="Mikhailova N."/>
            <person name="Pagani I."/>
            <person name="Oosterkamp M."/>
            <person name="Pieper D."/>
            <person name="van Berkel W."/>
            <person name="Langenhoff A."/>
            <person name="Smidt H."/>
            <person name="Stams A."/>
            <person name="Woyke T."/>
        </authorList>
    </citation>
    <scope>NUCLEOTIDE SEQUENCE [LARGE SCALE GENOMIC DNA]</scope>
    <source>
        <strain evidence="2">DSM 14773 / CIP 107495 / K601</strain>
    </source>
</reference>
<dbReference type="EMBL" id="CP002657">
    <property type="protein sequence ID" value="AEB85049.1"/>
    <property type="molecule type" value="Genomic_DNA"/>
</dbReference>